<protein>
    <submittedName>
        <fullName evidence="1">Uncharacterized protein</fullName>
    </submittedName>
</protein>
<dbReference type="RefSeq" id="WP_176576703.1">
    <property type="nucleotide sequence ID" value="NZ_CBDRGH010000076.1"/>
</dbReference>
<dbReference type="EMBL" id="CP056041">
    <property type="protein sequence ID" value="QKZ20832.1"/>
    <property type="molecule type" value="Genomic_DNA"/>
</dbReference>
<name>A0A7H8TCZ0_STRCX</name>
<dbReference type="AlphaFoldDB" id="A0A7H8TCZ0"/>
<keyword evidence="2" id="KW-1185">Reference proteome</keyword>
<reference evidence="1 2" key="1">
    <citation type="submission" date="2020-06" db="EMBL/GenBank/DDBJ databases">
        <title>Genome mining for natural products.</title>
        <authorList>
            <person name="Zhang B."/>
            <person name="Shi J."/>
            <person name="Ge H."/>
        </authorList>
    </citation>
    <scope>NUCLEOTIDE SEQUENCE [LARGE SCALE GENOMIC DNA]</scope>
    <source>
        <strain evidence="1 2">NA02069</strain>
    </source>
</reference>
<sequence>MDLTGPGDGTDPELMERLLRQALGGAIDDVLHTLVEQTEDGANDVVAALLVQARREEEDA</sequence>
<evidence type="ECO:0000313" key="2">
    <source>
        <dbReference type="Proteomes" id="UP000509418"/>
    </source>
</evidence>
<proteinExistence type="predicted"/>
<organism evidence="1 2">
    <name type="scientific">Streptomyces chartreusis</name>
    <dbReference type="NCBI Taxonomy" id="1969"/>
    <lineage>
        <taxon>Bacteria</taxon>
        <taxon>Bacillati</taxon>
        <taxon>Actinomycetota</taxon>
        <taxon>Actinomycetes</taxon>
        <taxon>Kitasatosporales</taxon>
        <taxon>Streptomycetaceae</taxon>
        <taxon>Streptomyces</taxon>
    </lineage>
</organism>
<dbReference type="Proteomes" id="UP000509418">
    <property type="component" value="Chromosome"/>
</dbReference>
<accession>A0A7H8TCZ0</accession>
<gene>
    <name evidence="1" type="ORF">HUT05_27890</name>
</gene>
<evidence type="ECO:0000313" key="1">
    <source>
        <dbReference type="EMBL" id="QKZ20832.1"/>
    </source>
</evidence>